<feature type="domain" description="RanBP2-type" evidence="5">
    <location>
        <begin position="171"/>
        <end position="197"/>
    </location>
</feature>
<dbReference type="KEGG" id="qsa:O6P43_026943"/>
<evidence type="ECO:0000256" key="1">
    <source>
        <dbReference type="ARBA" id="ARBA00022723"/>
    </source>
</evidence>
<dbReference type="Pfam" id="PF00641">
    <property type="entry name" value="Zn_ribbon_RanBP"/>
    <property type="match status" value="3"/>
</dbReference>
<gene>
    <name evidence="6" type="ORF">O6P43_026943</name>
</gene>
<evidence type="ECO:0000256" key="3">
    <source>
        <dbReference type="ARBA" id="ARBA00022833"/>
    </source>
</evidence>
<protein>
    <submittedName>
        <fullName evidence="6">RanBP2-type zinc finger protein family</fullName>
    </submittedName>
</protein>
<feature type="region of interest" description="Disordered" evidence="4">
    <location>
        <begin position="1"/>
        <end position="20"/>
    </location>
</feature>
<sequence length="253" mass="27557">MDSTMADNRGSFGSKRSRNDASRIDGDWTCSQCGNINFSFRNFCNRGNCGAPRLPVTPSAPITSPYNHHPPFYFGGVGAPSLPYGMPGRYGSPVPYSELHYDYGRLASPHGPYGSLPPFPPGSFRGIIYGPGPATNGYGYGFQGTPWTEGIIPDNVTPRKRRGGPDSLNEGDWICPKCDNVNFSFRTICNMKKCGAARPSVHLLHAFLKGSNQSNNIPPEGSWTCSKCGNLNYPFRSVCNRKECGNLKPDSSK</sequence>
<evidence type="ECO:0000256" key="2">
    <source>
        <dbReference type="ARBA" id="ARBA00022771"/>
    </source>
</evidence>
<evidence type="ECO:0000259" key="5">
    <source>
        <dbReference type="SMART" id="SM00547"/>
    </source>
</evidence>
<keyword evidence="1" id="KW-0479">Metal-binding</keyword>
<feature type="domain" description="RanBP2-type" evidence="5">
    <location>
        <begin position="221"/>
        <end position="247"/>
    </location>
</feature>
<dbReference type="Proteomes" id="UP001163823">
    <property type="component" value="Chromosome 11"/>
</dbReference>
<dbReference type="PANTHER" id="PTHR12999:SF17">
    <property type="entry name" value="ZINC FINGER RAN-BINDING DOMAIN-CONTAINING PROTEIN 2"/>
    <property type="match status" value="1"/>
</dbReference>
<keyword evidence="7" id="KW-1185">Reference proteome</keyword>
<feature type="domain" description="RanBP2-type" evidence="5">
    <location>
        <begin position="26"/>
        <end position="52"/>
    </location>
</feature>
<evidence type="ECO:0000313" key="7">
    <source>
        <dbReference type="Proteomes" id="UP001163823"/>
    </source>
</evidence>
<dbReference type="SUPFAM" id="SSF90209">
    <property type="entry name" value="Ran binding protein zinc finger-like"/>
    <property type="match status" value="3"/>
</dbReference>
<dbReference type="InterPro" id="IPR001876">
    <property type="entry name" value="Znf_RanBP2"/>
</dbReference>
<accession>A0AAD7L3W6</accession>
<organism evidence="6 7">
    <name type="scientific">Quillaja saponaria</name>
    <name type="common">Soap bark tree</name>
    <dbReference type="NCBI Taxonomy" id="32244"/>
    <lineage>
        <taxon>Eukaryota</taxon>
        <taxon>Viridiplantae</taxon>
        <taxon>Streptophyta</taxon>
        <taxon>Embryophyta</taxon>
        <taxon>Tracheophyta</taxon>
        <taxon>Spermatophyta</taxon>
        <taxon>Magnoliopsida</taxon>
        <taxon>eudicotyledons</taxon>
        <taxon>Gunneridae</taxon>
        <taxon>Pentapetalae</taxon>
        <taxon>rosids</taxon>
        <taxon>fabids</taxon>
        <taxon>Fabales</taxon>
        <taxon>Quillajaceae</taxon>
        <taxon>Quillaja</taxon>
    </lineage>
</organism>
<reference evidence="6" key="1">
    <citation type="journal article" date="2023" name="Science">
        <title>Elucidation of the pathway for biosynthesis of saponin adjuvants from the soapbark tree.</title>
        <authorList>
            <person name="Reed J."/>
            <person name="Orme A."/>
            <person name="El-Demerdash A."/>
            <person name="Owen C."/>
            <person name="Martin L.B.B."/>
            <person name="Misra R.C."/>
            <person name="Kikuchi S."/>
            <person name="Rejzek M."/>
            <person name="Martin A.C."/>
            <person name="Harkess A."/>
            <person name="Leebens-Mack J."/>
            <person name="Louveau T."/>
            <person name="Stephenson M.J."/>
            <person name="Osbourn A."/>
        </authorList>
    </citation>
    <scope>NUCLEOTIDE SEQUENCE</scope>
    <source>
        <strain evidence="6">S10</strain>
    </source>
</reference>
<proteinExistence type="predicted"/>
<keyword evidence="3" id="KW-0862">Zinc</keyword>
<dbReference type="EMBL" id="JARAOO010000011">
    <property type="protein sequence ID" value="KAJ7950798.1"/>
    <property type="molecule type" value="Genomic_DNA"/>
</dbReference>
<name>A0AAD7L3W6_QUISA</name>
<dbReference type="AlphaFoldDB" id="A0AAD7L3W6"/>
<dbReference type="Gene3D" id="4.10.1060.10">
    <property type="entry name" value="Zinc finger, RanBP2-type"/>
    <property type="match status" value="3"/>
</dbReference>
<evidence type="ECO:0000313" key="6">
    <source>
        <dbReference type="EMBL" id="KAJ7950798.1"/>
    </source>
</evidence>
<dbReference type="PANTHER" id="PTHR12999">
    <property type="entry name" value="ZINC FINGER RAN-BINDING DOMAIN-CONTAINING PROTEIN 2 ZRANB2-RELATED"/>
    <property type="match status" value="1"/>
</dbReference>
<dbReference type="InterPro" id="IPR036443">
    <property type="entry name" value="Znf_RanBP2_sf"/>
</dbReference>
<dbReference type="SMART" id="SM00547">
    <property type="entry name" value="ZnF_RBZ"/>
    <property type="match status" value="3"/>
</dbReference>
<keyword evidence="2" id="KW-0863">Zinc-finger</keyword>
<dbReference type="GO" id="GO:0008270">
    <property type="term" value="F:zinc ion binding"/>
    <property type="evidence" value="ECO:0007669"/>
    <property type="project" value="UniProtKB-KW"/>
</dbReference>
<comment type="caution">
    <text evidence="6">The sequence shown here is derived from an EMBL/GenBank/DDBJ whole genome shotgun (WGS) entry which is preliminary data.</text>
</comment>
<evidence type="ECO:0000256" key="4">
    <source>
        <dbReference type="SAM" id="MobiDB-lite"/>
    </source>
</evidence>